<dbReference type="GO" id="GO:0061630">
    <property type="term" value="F:ubiquitin protein ligase activity"/>
    <property type="evidence" value="ECO:0007669"/>
    <property type="project" value="UniProtKB-EC"/>
</dbReference>
<evidence type="ECO:0000313" key="10">
    <source>
        <dbReference type="EMBL" id="GJN92174.1"/>
    </source>
</evidence>
<comment type="catalytic activity">
    <reaction evidence="1">
        <text>S-ubiquitinyl-[E2 ubiquitin-conjugating enzyme]-L-cysteine + [acceptor protein]-L-lysine = [E2 ubiquitin-conjugating enzyme]-L-cysteine + N(6)-ubiquitinyl-[acceptor protein]-L-lysine.</text>
        <dbReference type="EC" id="2.3.2.26"/>
    </reaction>
</comment>
<feature type="compositionally biased region" description="Pro residues" evidence="8">
    <location>
        <begin position="19"/>
        <end position="34"/>
    </location>
</feature>
<evidence type="ECO:0000259" key="9">
    <source>
        <dbReference type="PROSITE" id="PS50237"/>
    </source>
</evidence>
<dbReference type="SUPFAM" id="SSF56204">
    <property type="entry name" value="Hect, E3 ligase catalytic domain"/>
    <property type="match status" value="1"/>
</dbReference>
<dbReference type="PANTHER" id="PTHR45700">
    <property type="entry name" value="UBIQUITIN-PROTEIN LIGASE E3C"/>
    <property type="match status" value="1"/>
</dbReference>
<comment type="subcellular location">
    <subcellularLocation>
        <location evidence="2">Cytoplasm</location>
    </subcellularLocation>
</comment>
<dbReference type="PANTHER" id="PTHR45700:SF8">
    <property type="entry name" value="HECT-TYPE E3 UBIQUITIN TRANSFERASE"/>
    <property type="match status" value="1"/>
</dbReference>
<dbReference type="SMART" id="SM00119">
    <property type="entry name" value="HECTc"/>
    <property type="match status" value="1"/>
</dbReference>
<dbReference type="FunFam" id="3.30.2160.10:FF:000004">
    <property type="entry name" value="probable E3 ubiquitin-protein ligase HERC4 isoform X1"/>
    <property type="match status" value="1"/>
</dbReference>
<dbReference type="GO" id="GO:0000209">
    <property type="term" value="P:protein polyubiquitination"/>
    <property type="evidence" value="ECO:0007669"/>
    <property type="project" value="InterPro"/>
</dbReference>
<dbReference type="Proteomes" id="UP001342314">
    <property type="component" value="Unassembled WGS sequence"/>
</dbReference>
<proteinExistence type="predicted"/>
<keyword evidence="6 7" id="KW-0833">Ubl conjugation pathway</keyword>
<keyword evidence="5" id="KW-0808">Transferase</keyword>
<dbReference type="InterPro" id="IPR035983">
    <property type="entry name" value="Hect_E3_ubiquitin_ligase"/>
</dbReference>
<dbReference type="EC" id="2.3.2.26" evidence="3"/>
<feature type="region of interest" description="Disordered" evidence="8">
    <location>
        <begin position="1"/>
        <end position="34"/>
    </location>
</feature>
<keyword evidence="4" id="KW-0963">Cytoplasm</keyword>
<evidence type="ECO:0000256" key="2">
    <source>
        <dbReference type="ARBA" id="ARBA00004496"/>
    </source>
</evidence>
<accession>A0AAV5GQI9</accession>
<dbReference type="PROSITE" id="PS50237">
    <property type="entry name" value="HECT"/>
    <property type="match status" value="1"/>
</dbReference>
<dbReference type="Pfam" id="PF00632">
    <property type="entry name" value="HECT"/>
    <property type="match status" value="1"/>
</dbReference>
<sequence>MNTRVAPPRRGQSSLHSAAPPPRRPALPPQTPPPAPVLLTDGVCCCCGSPLRYPRASPSFRCTVCDTVTDLSDEQRRGKAREGTPVPDATPVTEEQILALVESFRARRNETDEELAQRLSQVELGSSCAEHDDDPEDLLLAFIATAFDNLPSLDASFRSFQPSLPLAVPSYSTLSAFYDVVKNRPIALDLLRGQVDAILRRPGPTLLQSSAWLISLIERRLLLSRFIGILANLPNALHHTLVTYLSSPTYPRAALQAKVDLLCSFLSHRIGLCLASDDLGSYADDWMVRACARVGSLLFAANAKRHQVPLSAFYVTLIDSLGEHALVQDFQTWESQSGRFALCQYPFLLSLGVKLVLLAYDGERQMMDRAREAVRATLSTRQLDSPVLVLTVRREHLVTDSLRQISLNRVNLKKPLRIKWEGEEGVDAGGLRKEWFLLLCRDLFNPHFGMFVHDPDSNLCYLNPGAVGMEDDFWLVGVVCGLAVYNAATLDVPLPLAIYKKLCSEPLALADLAQIQPSLARGLQQLLDYDGGDVEEVFCRSFVGTYEAWGEVVEEDLIEGGNDVAVTEANREEYVRLLVDFLLSRSVEPQFAAFAEGFSEVCAGNALSLFKADELELVVRGSTEPLDIDALRGVTAYEGFSPNEPTIMHFWSAFRSFSPTKQRLLLAFITASDRIPATGTSALQLKLQCLGEDSDRLPQSHTCFNALAMYRYGTRDKVERMLTLAIEGSEGFGLR</sequence>
<comment type="caution">
    <text evidence="10">The sequence shown here is derived from an EMBL/GenBank/DDBJ whole genome shotgun (WGS) entry which is preliminary data.</text>
</comment>
<evidence type="ECO:0000256" key="5">
    <source>
        <dbReference type="ARBA" id="ARBA00022679"/>
    </source>
</evidence>
<dbReference type="GO" id="GO:0005737">
    <property type="term" value="C:cytoplasm"/>
    <property type="evidence" value="ECO:0007669"/>
    <property type="project" value="UniProtKB-SubCell"/>
</dbReference>
<evidence type="ECO:0000256" key="4">
    <source>
        <dbReference type="ARBA" id="ARBA00022490"/>
    </source>
</evidence>
<reference evidence="10 11" key="1">
    <citation type="submission" date="2021-12" db="EMBL/GenBank/DDBJ databases">
        <title>High titer production of polyol ester of fatty acids by Rhodotorula paludigena BS15 towards product separation-free biomass refinery.</title>
        <authorList>
            <person name="Mano J."/>
            <person name="Ono H."/>
            <person name="Tanaka T."/>
            <person name="Naito K."/>
            <person name="Sushida H."/>
            <person name="Ike M."/>
            <person name="Tokuyasu K."/>
            <person name="Kitaoka M."/>
        </authorList>
    </citation>
    <scope>NUCLEOTIDE SEQUENCE [LARGE SCALE GENOMIC DNA]</scope>
    <source>
        <strain evidence="10 11">BS15</strain>
    </source>
</reference>
<organism evidence="10 11">
    <name type="scientific">Rhodotorula paludigena</name>
    <dbReference type="NCBI Taxonomy" id="86838"/>
    <lineage>
        <taxon>Eukaryota</taxon>
        <taxon>Fungi</taxon>
        <taxon>Dikarya</taxon>
        <taxon>Basidiomycota</taxon>
        <taxon>Pucciniomycotina</taxon>
        <taxon>Microbotryomycetes</taxon>
        <taxon>Sporidiobolales</taxon>
        <taxon>Sporidiobolaceae</taxon>
        <taxon>Rhodotorula</taxon>
    </lineage>
</organism>
<dbReference type="AlphaFoldDB" id="A0AAV5GQI9"/>
<evidence type="ECO:0000313" key="11">
    <source>
        <dbReference type="Proteomes" id="UP001342314"/>
    </source>
</evidence>
<name>A0AAV5GQI9_9BASI</name>
<protein>
    <recommendedName>
        <fullName evidence="3">HECT-type E3 ubiquitin transferase</fullName>
        <ecNumber evidence="3">2.3.2.26</ecNumber>
    </recommendedName>
</protein>
<evidence type="ECO:0000256" key="3">
    <source>
        <dbReference type="ARBA" id="ARBA00012485"/>
    </source>
</evidence>
<dbReference type="EMBL" id="BQKY01000010">
    <property type="protein sequence ID" value="GJN92174.1"/>
    <property type="molecule type" value="Genomic_DNA"/>
</dbReference>
<dbReference type="Gene3D" id="3.90.1750.10">
    <property type="entry name" value="Hect, E3 ligase catalytic domains"/>
    <property type="match status" value="1"/>
</dbReference>
<keyword evidence="11" id="KW-1185">Reference proteome</keyword>
<feature type="active site" description="Glycyl thioester intermediate" evidence="7">
    <location>
        <position position="703"/>
    </location>
</feature>
<dbReference type="InterPro" id="IPR000569">
    <property type="entry name" value="HECT_dom"/>
</dbReference>
<dbReference type="CDD" id="cd00078">
    <property type="entry name" value="HECTc"/>
    <property type="match status" value="1"/>
</dbReference>
<feature type="domain" description="HECT" evidence="9">
    <location>
        <begin position="408"/>
        <end position="735"/>
    </location>
</feature>
<dbReference type="FunFam" id="3.30.2410.10:FF:000003">
    <property type="entry name" value="probable E3 ubiquitin-protein ligase HERC4 isoform X1"/>
    <property type="match status" value="1"/>
</dbReference>
<dbReference type="Gene3D" id="3.30.2160.10">
    <property type="entry name" value="Hect, E3 ligase catalytic domain"/>
    <property type="match status" value="1"/>
</dbReference>
<dbReference type="InterPro" id="IPR044611">
    <property type="entry name" value="E3A/B/C-like"/>
</dbReference>
<dbReference type="Gene3D" id="3.30.2410.10">
    <property type="entry name" value="Hect, E3 ligase catalytic domain"/>
    <property type="match status" value="1"/>
</dbReference>
<evidence type="ECO:0000256" key="7">
    <source>
        <dbReference type="PROSITE-ProRule" id="PRU00104"/>
    </source>
</evidence>
<gene>
    <name evidence="10" type="ORF">Rhopal_005204-T1</name>
</gene>
<evidence type="ECO:0000256" key="8">
    <source>
        <dbReference type="SAM" id="MobiDB-lite"/>
    </source>
</evidence>
<evidence type="ECO:0000256" key="6">
    <source>
        <dbReference type="ARBA" id="ARBA00022786"/>
    </source>
</evidence>
<evidence type="ECO:0000256" key="1">
    <source>
        <dbReference type="ARBA" id="ARBA00000885"/>
    </source>
</evidence>